<dbReference type="Gene3D" id="3.40.50.1820">
    <property type="entry name" value="alpha/beta hydrolase"/>
    <property type="match status" value="1"/>
</dbReference>
<dbReference type="PROSITE" id="PS00122">
    <property type="entry name" value="CARBOXYLESTERASE_B_1"/>
    <property type="match status" value="1"/>
</dbReference>
<name>A0A4X2M4U4_VOMUR</name>
<gene>
    <name evidence="6" type="primary">LOC114032431</name>
</gene>
<evidence type="ECO:0000313" key="6">
    <source>
        <dbReference type="Ensembl" id="ENSVURP00010028372.1"/>
    </source>
</evidence>
<dbReference type="PANTHER" id="PTHR11559">
    <property type="entry name" value="CARBOXYLESTERASE"/>
    <property type="match status" value="1"/>
</dbReference>
<organism evidence="6 7">
    <name type="scientific">Vombatus ursinus</name>
    <name type="common">Common wombat</name>
    <dbReference type="NCBI Taxonomy" id="29139"/>
    <lineage>
        <taxon>Eukaryota</taxon>
        <taxon>Metazoa</taxon>
        <taxon>Chordata</taxon>
        <taxon>Craniata</taxon>
        <taxon>Vertebrata</taxon>
        <taxon>Euteleostomi</taxon>
        <taxon>Mammalia</taxon>
        <taxon>Metatheria</taxon>
        <taxon>Diprotodontia</taxon>
        <taxon>Vombatidae</taxon>
        <taxon>Vombatus</taxon>
    </lineage>
</organism>
<evidence type="ECO:0000313" key="7">
    <source>
        <dbReference type="Proteomes" id="UP000314987"/>
    </source>
</evidence>
<protein>
    <recommendedName>
        <fullName evidence="4">Carboxylic ester hydrolase</fullName>
        <ecNumber evidence="4">3.1.1.-</ecNumber>
    </recommendedName>
</protein>
<dbReference type="STRING" id="29139.ENSVURP00010028372"/>
<dbReference type="EC" id="3.1.1.-" evidence="4"/>
<comment type="similarity">
    <text evidence="1 4">Belongs to the type-B carboxylesterase/lipase family.</text>
</comment>
<dbReference type="InterPro" id="IPR019819">
    <property type="entry name" value="Carboxylesterase_B_CS"/>
</dbReference>
<dbReference type="PROSITE" id="PS00941">
    <property type="entry name" value="CARBOXYLESTERASE_B_2"/>
    <property type="match status" value="1"/>
</dbReference>
<dbReference type="OMA" id="WLIPKGW"/>
<keyword evidence="7" id="KW-1185">Reference proteome</keyword>
<dbReference type="InterPro" id="IPR029058">
    <property type="entry name" value="AB_hydrolase_fold"/>
</dbReference>
<dbReference type="AlphaFoldDB" id="A0A4X2M4U4"/>
<dbReference type="GeneTree" id="ENSGT00940000155200"/>
<dbReference type="FunFam" id="3.40.50.1820:FF:000011">
    <property type="entry name" value="Carboxylic ester hydrolase"/>
    <property type="match status" value="1"/>
</dbReference>
<dbReference type="InterPro" id="IPR002018">
    <property type="entry name" value="CarbesteraseB"/>
</dbReference>
<feature type="domain" description="Carboxylesterase type B" evidence="5">
    <location>
        <begin position="69"/>
        <end position="581"/>
    </location>
</feature>
<dbReference type="Pfam" id="PF00135">
    <property type="entry name" value="COesterase"/>
    <property type="match status" value="1"/>
</dbReference>
<reference evidence="6" key="3">
    <citation type="submission" date="2025-09" db="UniProtKB">
        <authorList>
            <consortium name="Ensembl"/>
        </authorList>
    </citation>
    <scope>IDENTIFICATION</scope>
</reference>
<reference evidence="6" key="2">
    <citation type="submission" date="2025-08" db="UniProtKB">
        <authorList>
            <consortium name="Ensembl"/>
        </authorList>
    </citation>
    <scope>IDENTIFICATION</scope>
</reference>
<reference evidence="7" key="1">
    <citation type="submission" date="2018-12" db="EMBL/GenBank/DDBJ databases">
        <authorList>
            <person name="Yazar S."/>
        </authorList>
    </citation>
    <scope>NUCLEOTIDE SEQUENCE [LARGE SCALE GENOMIC DNA]</scope>
</reference>
<dbReference type="Proteomes" id="UP000314987">
    <property type="component" value="Unassembled WGS sequence"/>
</dbReference>
<evidence type="ECO:0000256" key="2">
    <source>
        <dbReference type="ARBA" id="ARBA00022801"/>
    </source>
</evidence>
<keyword evidence="2 4" id="KW-0378">Hydrolase</keyword>
<keyword evidence="3" id="KW-1015">Disulfide bond</keyword>
<dbReference type="SUPFAM" id="SSF53474">
    <property type="entry name" value="alpha/beta-Hydrolases"/>
    <property type="match status" value="1"/>
</dbReference>
<evidence type="ECO:0000256" key="3">
    <source>
        <dbReference type="ARBA" id="ARBA00023157"/>
    </source>
</evidence>
<proteinExistence type="inferred from homology"/>
<dbReference type="GO" id="GO:0016787">
    <property type="term" value="F:hydrolase activity"/>
    <property type="evidence" value="ECO:0007669"/>
    <property type="project" value="UniProtKB-KW"/>
</dbReference>
<evidence type="ECO:0000256" key="1">
    <source>
        <dbReference type="ARBA" id="ARBA00005964"/>
    </source>
</evidence>
<sequence length="602" mass="67316">MFFSLSRYNLSTSLKSWDLFPSYRIRNISTQPGIPEKTMPRGQKSLLWSLTFIACVLILQAEEQEAARPEVMTQFGRVRGKQVAVKGTDRRVDVFLGIPFAKPPLGAGRFSPPQPAEPWEGVKDATAFPPMCLQELERTDIMKNIIDGKQQLFPISEDCLYLNIYTPASRHKKDKLPVMFWIHGGALVVGAASSIDGSPLSAYEDIVVVIVQYRLGIQGFLSTGDEFAPGNWGFLDLVAALQWVQGNIAHFGGDPNCVTISGQSAGGICVSALVLSPVTKGLFHRAISQSGVAIMSGVITDHPQPIFHDIARFHGCEGSSSAVLIQCLRNTENMIFTRKFSSLPLIPATVDGVFLPKFPEKLLLEKEFPRIPYLFGVTNHEFGHLVLSAWIPQNLEDGIKKELALTLLKNKSAVLGIPSELIHLIAEEYMGNQTDPVAIRDATLDIFGDKVIIFPALRISKKHRDSGAPVYFYEFQHRPSAFNKIKPAFVKSDHSAELTFIFGGPFMTDERSMLAFPDSTEEEKQLSRIMMRYWANFIRNGDPNGEGLPNWPLYDQSEPHLELSLTPKVGRKLKEDKMEFWGKFIREKVKPYHEGKKVHTEL</sequence>
<dbReference type="Ensembl" id="ENSVURT00010032331.1">
    <property type="protein sequence ID" value="ENSVURP00010028372.1"/>
    <property type="gene ID" value="ENSVURG00010021716.1"/>
</dbReference>
<evidence type="ECO:0000259" key="5">
    <source>
        <dbReference type="Pfam" id="PF00135"/>
    </source>
</evidence>
<dbReference type="InterPro" id="IPR019826">
    <property type="entry name" value="Carboxylesterase_B_AS"/>
</dbReference>
<dbReference type="CDD" id="cd00312">
    <property type="entry name" value="Esterase_lipase"/>
    <property type="match status" value="1"/>
</dbReference>
<accession>A0A4X2M4U4</accession>
<dbReference type="InterPro" id="IPR050309">
    <property type="entry name" value="Type-B_Carboxylest/Lipase"/>
</dbReference>
<evidence type="ECO:0000256" key="4">
    <source>
        <dbReference type="RuleBase" id="RU361235"/>
    </source>
</evidence>